<evidence type="ECO:0000256" key="2">
    <source>
        <dbReference type="SAM" id="SignalP"/>
    </source>
</evidence>
<dbReference type="PANTHER" id="PTHR38643">
    <property type="entry name" value="PURINE NUCLEOSIDE PERMEASE C285.05-RELATED"/>
    <property type="match status" value="1"/>
</dbReference>
<name>A0A0E9NLL6_SAICN</name>
<evidence type="ECO:0000256" key="1">
    <source>
        <dbReference type="PIRNR" id="PIRNR013171"/>
    </source>
</evidence>
<dbReference type="GO" id="GO:0009116">
    <property type="term" value="P:nucleoside metabolic process"/>
    <property type="evidence" value="ECO:0007669"/>
    <property type="project" value="InterPro"/>
</dbReference>
<dbReference type="InterPro" id="IPR009486">
    <property type="entry name" value="Pur_nuclsid_perm"/>
</dbReference>
<dbReference type="PIRSF" id="PIRSF013171">
    <property type="entry name" value="Pur_nuclsid_perm"/>
    <property type="match status" value="1"/>
</dbReference>
<reference evidence="3 4" key="1">
    <citation type="journal article" date="2011" name="J. Gen. Appl. Microbiol.">
        <title>Draft genome sequencing of the enigmatic yeast Saitoella complicata.</title>
        <authorList>
            <person name="Nishida H."/>
            <person name="Hamamoto M."/>
            <person name="Sugiyama J."/>
        </authorList>
    </citation>
    <scope>NUCLEOTIDE SEQUENCE [LARGE SCALE GENOMIC DNA]</scope>
    <source>
        <strain evidence="3 4">NRRL Y-17804</strain>
    </source>
</reference>
<dbReference type="OrthoDB" id="2331083at2759"/>
<sequence length="396" mass="42650">MLVKHILSIASIISALAGTATSARVSRQDALGLRRRTAHEKRNGLVLHKRSTWDAPDGVISPKVFIVSMFEPEMEPWIEPFGLYAQNITVPGLSPLFPNVHCDAAGEICQYTTGESEINAASSTTALLHSPYFNLTSTFFLIAGIAGANPHIATTGSVTFAKFAVQVALEYEFVTRELPSNYSTGYIPLGADAPDQYPGHIYGSEVFELDDNLRQRAMYLANLTTLADTATTQKYRALYDYAPANQPPAVVGCDVVTSDAYWSGELLAESFGNYTSLISNGSAVYCSTAQEDNATLEAMVRAAATGLMDFSRIIVMRTVSDFDRPPKGEAAFTNLLFASQGGFTPAIDNILIAGGMIVKDMLMYWDDTYAPGIKPGNYIGDIFGTLGGIPDFGPGP</sequence>
<comment type="caution">
    <text evidence="3">The sequence shown here is derived from an EMBL/GenBank/DDBJ whole genome shotgun (WGS) entry which is preliminary data.</text>
</comment>
<organism evidence="3 4">
    <name type="scientific">Saitoella complicata (strain BCRC 22490 / CBS 7301 / JCM 7358 / NBRC 10748 / NRRL Y-17804)</name>
    <dbReference type="NCBI Taxonomy" id="698492"/>
    <lineage>
        <taxon>Eukaryota</taxon>
        <taxon>Fungi</taxon>
        <taxon>Dikarya</taxon>
        <taxon>Ascomycota</taxon>
        <taxon>Taphrinomycotina</taxon>
        <taxon>Taphrinomycotina incertae sedis</taxon>
        <taxon>Saitoella</taxon>
    </lineage>
</organism>
<evidence type="ECO:0000313" key="3">
    <source>
        <dbReference type="EMBL" id="GAO50739.1"/>
    </source>
</evidence>
<dbReference type="GO" id="GO:0005783">
    <property type="term" value="C:endoplasmic reticulum"/>
    <property type="evidence" value="ECO:0007669"/>
    <property type="project" value="TreeGrafter"/>
</dbReference>
<dbReference type="EMBL" id="BACD03000036">
    <property type="protein sequence ID" value="GAO50739.1"/>
    <property type="molecule type" value="Genomic_DNA"/>
</dbReference>
<reference evidence="3 4" key="3">
    <citation type="journal article" date="2015" name="Genome Announc.">
        <title>Draft Genome Sequence of the Archiascomycetous Yeast Saitoella complicata.</title>
        <authorList>
            <person name="Yamauchi K."/>
            <person name="Kondo S."/>
            <person name="Hamamoto M."/>
            <person name="Takahashi Y."/>
            <person name="Ogura Y."/>
            <person name="Hayashi T."/>
            <person name="Nishida H."/>
        </authorList>
    </citation>
    <scope>NUCLEOTIDE SEQUENCE [LARGE SCALE GENOMIC DNA]</scope>
    <source>
        <strain evidence="3 4">NRRL Y-17804</strain>
    </source>
</reference>
<dbReference type="Proteomes" id="UP000033140">
    <property type="component" value="Unassembled WGS sequence"/>
</dbReference>
<dbReference type="Pfam" id="PF06516">
    <property type="entry name" value="NUP"/>
    <property type="match status" value="1"/>
</dbReference>
<dbReference type="OMA" id="WAHYLVE"/>
<reference evidence="3 4" key="2">
    <citation type="journal article" date="2014" name="J. Gen. Appl. Microbiol.">
        <title>The early diverging ascomycetous budding yeast Saitoella complicata has three histone deacetylases belonging to the Clr6, Hos2, and Rpd3 lineages.</title>
        <authorList>
            <person name="Nishida H."/>
            <person name="Matsumoto T."/>
            <person name="Kondo S."/>
            <person name="Hamamoto M."/>
            <person name="Yoshikawa H."/>
        </authorList>
    </citation>
    <scope>NUCLEOTIDE SEQUENCE [LARGE SCALE GENOMIC DNA]</scope>
    <source>
        <strain evidence="3 4">NRRL Y-17804</strain>
    </source>
</reference>
<dbReference type="Gene3D" id="3.40.50.1580">
    <property type="entry name" value="Nucleoside phosphorylase domain"/>
    <property type="match status" value="1"/>
</dbReference>
<keyword evidence="4" id="KW-1185">Reference proteome</keyword>
<comment type="similarity">
    <text evidence="1">Belongs to the NUP family.</text>
</comment>
<dbReference type="GO" id="GO:0055085">
    <property type="term" value="P:transmembrane transport"/>
    <property type="evidence" value="ECO:0007669"/>
    <property type="project" value="InterPro"/>
</dbReference>
<keyword evidence="2" id="KW-0732">Signal</keyword>
<proteinExistence type="inferred from homology"/>
<keyword evidence="1" id="KW-0813">Transport</keyword>
<dbReference type="PANTHER" id="PTHR38643:SF1">
    <property type="entry name" value="PURINE NUCLEOSIDE PERMEASE C285.05-RELATED"/>
    <property type="match status" value="1"/>
</dbReference>
<gene>
    <name evidence="3" type="ORF">G7K_4860-t1</name>
</gene>
<comment type="function">
    <text evidence="1">Nucleoside permease that transports adenosine and guanosine.</text>
</comment>
<evidence type="ECO:0000313" key="4">
    <source>
        <dbReference type="Proteomes" id="UP000033140"/>
    </source>
</evidence>
<dbReference type="InterPro" id="IPR035994">
    <property type="entry name" value="Nucleoside_phosphorylase_sf"/>
</dbReference>
<evidence type="ECO:0008006" key="5">
    <source>
        <dbReference type="Google" id="ProtNLM"/>
    </source>
</evidence>
<dbReference type="STRING" id="698492.A0A0E9NLL6"/>
<dbReference type="RefSeq" id="XP_019026601.1">
    <property type="nucleotide sequence ID" value="XM_019168295.1"/>
</dbReference>
<protein>
    <recommendedName>
        <fullName evidence="5">Purine nucleoside permease</fullName>
    </recommendedName>
</protein>
<feature type="signal peptide" evidence="2">
    <location>
        <begin position="1"/>
        <end position="22"/>
    </location>
</feature>
<dbReference type="AlphaFoldDB" id="A0A0E9NLL6"/>
<accession>A0A0E9NLL6</accession>
<feature type="chain" id="PRO_5002430481" description="Purine nucleoside permease" evidence="2">
    <location>
        <begin position="23"/>
        <end position="396"/>
    </location>
</feature>
<dbReference type="GO" id="GO:0003824">
    <property type="term" value="F:catalytic activity"/>
    <property type="evidence" value="ECO:0007669"/>
    <property type="project" value="InterPro"/>
</dbReference>